<dbReference type="EMBL" id="CM046396">
    <property type="protein sequence ID" value="KAI8537751.1"/>
    <property type="molecule type" value="Genomic_DNA"/>
</dbReference>
<accession>A0ACC0MAH3</accession>
<dbReference type="Proteomes" id="UP001062846">
    <property type="component" value="Chromosome 9"/>
</dbReference>
<organism evidence="1 2">
    <name type="scientific">Rhododendron molle</name>
    <name type="common">Chinese azalea</name>
    <name type="synonym">Azalea mollis</name>
    <dbReference type="NCBI Taxonomy" id="49168"/>
    <lineage>
        <taxon>Eukaryota</taxon>
        <taxon>Viridiplantae</taxon>
        <taxon>Streptophyta</taxon>
        <taxon>Embryophyta</taxon>
        <taxon>Tracheophyta</taxon>
        <taxon>Spermatophyta</taxon>
        <taxon>Magnoliopsida</taxon>
        <taxon>eudicotyledons</taxon>
        <taxon>Gunneridae</taxon>
        <taxon>Pentapetalae</taxon>
        <taxon>asterids</taxon>
        <taxon>Ericales</taxon>
        <taxon>Ericaceae</taxon>
        <taxon>Ericoideae</taxon>
        <taxon>Rhodoreae</taxon>
        <taxon>Rhododendron</taxon>
    </lineage>
</organism>
<protein>
    <submittedName>
        <fullName evidence="1">Uncharacterized protein</fullName>
    </submittedName>
</protein>
<proteinExistence type="predicted"/>
<keyword evidence="2" id="KW-1185">Reference proteome</keyword>
<name>A0ACC0MAH3_RHOML</name>
<evidence type="ECO:0000313" key="2">
    <source>
        <dbReference type="Proteomes" id="UP001062846"/>
    </source>
</evidence>
<gene>
    <name evidence="1" type="ORF">RHMOL_Rhmol09G0049200</name>
</gene>
<evidence type="ECO:0000313" key="1">
    <source>
        <dbReference type="EMBL" id="KAI8537751.1"/>
    </source>
</evidence>
<sequence length="186" mass="20627">MKPCGENYQQSFSSSYGRGYSAPAPYHPKHLKPQMFVPSQAPQIQQGTGNPNYQKGPRVGGSLSNIPSQVGRCLRFWLGPQHLGDLCQLLVQEYKDLPWVQHSPAALLSQHKFNQKKLLPHPQPTVQRVDTSSVPAKTYHMILTLLFNETSEALGGSHANPVKKREIEDNSRKIGALFAKLSSGDI</sequence>
<reference evidence="1" key="1">
    <citation type="submission" date="2022-02" db="EMBL/GenBank/DDBJ databases">
        <title>Plant Genome Project.</title>
        <authorList>
            <person name="Zhang R.-G."/>
        </authorList>
    </citation>
    <scope>NUCLEOTIDE SEQUENCE</scope>
    <source>
        <strain evidence="1">AT1</strain>
    </source>
</reference>
<comment type="caution">
    <text evidence="1">The sequence shown here is derived from an EMBL/GenBank/DDBJ whole genome shotgun (WGS) entry which is preliminary data.</text>
</comment>